<dbReference type="Pfam" id="PF03544">
    <property type="entry name" value="TonB_C"/>
    <property type="match status" value="1"/>
</dbReference>
<organism evidence="7 8">
    <name type="scientific">Acuticoccus mangrovi</name>
    <dbReference type="NCBI Taxonomy" id="2796142"/>
    <lineage>
        <taxon>Bacteria</taxon>
        <taxon>Pseudomonadati</taxon>
        <taxon>Pseudomonadota</taxon>
        <taxon>Alphaproteobacteria</taxon>
        <taxon>Hyphomicrobiales</taxon>
        <taxon>Amorphaceae</taxon>
        <taxon>Acuticoccus</taxon>
    </lineage>
</organism>
<keyword evidence="8" id="KW-1185">Reference proteome</keyword>
<feature type="region of interest" description="Disordered" evidence="5">
    <location>
        <begin position="47"/>
        <end position="271"/>
    </location>
</feature>
<evidence type="ECO:0000256" key="5">
    <source>
        <dbReference type="SAM" id="MobiDB-lite"/>
    </source>
</evidence>
<feature type="compositionally biased region" description="Low complexity" evidence="5">
    <location>
        <begin position="117"/>
        <end position="152"/>
    </location>
</feature>
<dbReference type="InterPro" id="IPR006260">
    <property type="entry name" value="TonB/TolA_C"/>
</dbReference>
<dbReference type="EMBL" id="JAEKJA010000006">
    <property type="protein sequence ID" value="MBJ3775679.1"/>
    <property type="molecule type" value="Genomic_DNA"/>
</dbReference>
<evidence type="ECO:0000256" key="3">
    <source>
        <dbReference type="ARBA" id="ARBA00022989"/>
    </source>
</evidence>
<evidence type="ECO:0000256" key="2">
    <source>
        <dbReference type="ARBA" id="ARBA00022692"/>
    </source>
</evidence>
<accession>A0A934MKQ8</accession>
<dbReference type="NCBIfam" id="TIGR01352">
    <property type="entry name" value="tonB_Cterm"/>
    <property type="match status" value="1"/>
</dbReference>
<dbReference type="Gene3D" id="3.30.1150.10">
    <property type="match status" value="1"/>
</dbReference>
<dbReference type="GO" id="GO:0016020">
    <property type="term" value="C:membrane"/>
    <property type="evidence" value="ECO:0007669"/>
    <property type="project" value="UniProtKB-SubCell"/>
</dbReference>
<feature type="compositionally biased region" description="Low complexity" evidence="5">
    <location>
        <begin position="75"/>
        <end position="84"/>
    </location>
</feature>
<protein>
    <submittedName>
        <fullName evidence="7">TonB family protein</fullName>
    </submittedName>
</protein>
<proteinExistence type="predicted"/>
<comment type="subcellular location">
    <subcellularLocation>
        <location evidence="1">Membrane</location>
        <topology evidence="1">Single-pass membrane protein</topology>
    </subcellularLocation>
</comment>
<dbReference type="PROSITE" id="PS52015">
    <property type="entry name" value="TONB_CTD"/>
    <property type="match status" value="1"/>
</dbReference>
<evidence type="ECO:0000256" key="1">
    <source>
        <dbReference type="ARBA" id="ARBA00004167"/>
    </source>
</evidence>
<feature type="compositionally biased region" description="Acidic residues" evidence="5">
    <location>
        <begin position="48"/>
        <end position="57"/>
    </location>
</feature>
<dbReference type="SUPFAM" id="SSF74653">
    <property type="entry name" value="TolA/TonB C-terminal domain"/>
    <property type="match status" value="1"/>
</dbReference>
<dbReference type="InterPro" id="IPR037682">
    <property type="entry name" value="TonB_C"/>
</dbReference>
<reference evidence="7" key="1">
    <citation type="submission" date="2020-12" db="EMBL/GenBank/DDBJ databases">
        <title>Bacterial taxonomy.</title>
        <authorList>
            <person name="Pan X."/>
        </authorList>
    </citation>
    <scope>NUCLEOTIDE SEQUENCE</scope>
    <source>
        <strain evidence="7">B2012</strain>
    </source>
</reference>
<dbReference type="RefSeq" id="WP_198881583.1">
    <property type="nucleotide sequence ID" value="NZ_JAEKJA010000006.1"/>
</dbReference>
<evidence type="ECO:0000313" key="7">
    <source>
        <dbReference type="EMBL" id="MBJ3775679.1"/>
    </source>
</evidence>
<keyword evidence="3" id="KW-1133">Transmembrane helix</keyword>
<gene>
    <name evidence="7" type="ORF">JCR33_08290</name>
</gene>
<name>A0A934MKQ8_9HYPH</name>
<feature type="compositionally biased region" description="Low complexity" evidence="5">
    <location>
        <begin position="257"/>
        <end position="271"/>
    </location>
</feature>
<dbReference type="AlphaFoldDB" id="A0A934MKQ8"/>
<feature type="domain" description="TonB C-terminal" evidence="6">
    <location>
        <begin position="274"/>
        <end position="362"/>
    </location>
</feature>
<evidence type="ECO:0000259" key="6">
    <source>
        <dbReference type="PROSITE" id="PS52015"/>
    </source>
</evidence>
<sequence>MKRGGMTAAIVVSVLLHVVLVVAVLWEGDAVPQTPEVEPVPIEIVELPPEDGEEGEEAPPPAPASAPEGEEAETETGQAGAPAGLPDTMAPASPVRFDLGTPNALEGSDAAGPEGGATESDADTPPTDTPPTDTAATPEATAAPAESETTSEAAHDRETDEPASDDAASETEAAEGAPSETDEPMPLAALDPEASSWDGPTSGTATEPLQDPAEHSPAADEPSDDTEPLSERTPPDETVAETVVVPMPNPQRQAAVEGTASESGESDGASEAAQVAYTEAVRRAIAPGFFSAMRTVSGSGVVVIEVAIERSGRVQSAELMQSSGSPALDAASLKAAREAPYPPLPPAVVQDPLRVLIPLRAR</sequence>
<evidence type="ECO:0000256" key="4">
    <source>
        <dbReference type="ARBA" id="ARBA00023136"/>
    </source>
</evidence>
<feature type="compositionally biased region" description="Polar residues" evidence="5">
    <location>
        <begin position="198"/>
        <end position="207"/>
    </location>
</feature>
<evidence type="ECO:0000313" key="8">
    <source>
        <dbReference type="Proteomes" id="UP000609531"/>
    </source>
</evidence>
<dbReference type="Proteomes" id="UP000609531">
    <property type="component" value="Unassembled WGS sequence"/>
</dbReference>
<comment type="caution">
    <text evidence="7">The sequence shown here is derived from an EMBL/GenBank/DDBJ whole genome shotgun (WGS) entry which is preliminary data.</text>
</comment>
<dbReference type="GO" id="GO:0055085">
    <property type="term" value="P:transmembrane transport"/>
    <property type="evidence" value="ECO:0007669"/>
    <property type="project" value="InterPro"/>
</dbReference>
<feature type="compositionally biased region" description="Acidic residues" evidence="5">
    <location>
        <begin position="161"/>
        <end position="173"/>
    </location>
</feature>
<keyword evidence="4" id="KW-0472">Membrane</keyword>
<keyword evidence="2" id="KW-0812">Transmembrane</keyword>